<dbReference type="CDD" id="cd04301">
    <property type="entry name" value="NAT_SF"/>
    <property type="match status" value="1"/>
</dbReference>
<keyword evidence="5" id="KW-1185">Reference proteome</keyword>
<protein>
    <submittedName>
        <fullName evidence="4">Acetyltransferase</fullName>
    </submittedName>
</protein>
<dbReference type="SUPFAM" id="SSF55729">
    <property type="entry name" value="Acyl-CoA N-acyltransferases (Nat)"/>
    <property type="match status" value="1"/>
</dbReference>
<dbReference type="InterPro" id="IPR016181">
    <property type="entry name" value="Acyl_CoA_acyltransferase"/>
</dbReference>
<dbReference type="GO" id="GO:0016747">
    <property type="term" value="F:acyltransferase activity, transferring groups other than amino-acyl groups"/>
    <property type="evidence" value="ECO:0007669"/>
    <property type="project" value="InterPro"/>
</dbReference>
<reference evidence="4 5" key="1">
    <citation type="journal article" date="2009" name="Stand. Genomic Sci.">
        <title>Complete genome sequence of Sanguibacter keddieii type strain (ST-74).</title>
        <authorList>
            <person name="Ivanova N."/>
            <person name="Sikorski J."/>
            <person name="Sims D."/>
            <person name="Brettin T."/>
            <person name="Detter J.C."/>
            <person name="Han C."/>
            <person name="Lapidus A."/>
            <person name="Copeland A."/>
            <person name="Glavina Del Rio T."/>
            <person name="Nolan M."/>
            <person name="Chen F."/>
            <person name="Lucas S."/>
            <person name="Tice H."/>
            <person name="Cheng J.F."/>
            <person name="Bruce D."/>
            <person name="Goodwin L."/>
            <person name="Pitluck S."/>
            <person name="Pati A."/>
            <person name="Mavromatis K."/>
            <person name="Chen A."/>
            <person name="Palaniappan K."/>
            <person name="D'haeseleer P."/>
            <person name="Chain P."/>
            <person name="Bristow J."/>
            <person name="Eisen J.A."/>
            <person name="Markowitz V."/>
            <person name="Hugenholtz P."/>
            <person name="Goker M."/>
            <person name="Pukall R."/>
            <person name="Klenk H.P."/>
            <person name="Kyrpides N.C."/>
        </authorList>
    </citation>
    <scope>NUCLEOTIDE SEQUENCE [LARGE SCALE GENOMIC DNA]</scope>
    <source>
        <strain evidence="5">ATCC 51767 / DSM 10542 / NCFB 3025 / ST-74</strain>
    </source>
</reference>
<gene>
    <name evidence="4" type="ordered locus">Sked_34490</name>
</gene>
<evidence type="ECO:0000256" key="2">
    <source>
        <dbReference type="ARBA" id="ARBA00023315"/>
    </source>
</evidence>
<name>D1BEQ2_SANKS</name>
<dbReference type="InterPro" id="IPR000182">
    <property type="entry name" value="GNAT_dom"/>
</dbReference>
<organism evidence="4 5">
    <name type="scientific">Sanguibacter keddieii (strain ATCC 51767 / DSM 10542 / NCFB 3025 / ST-74)</name>
    <dbReference type="NCBI Taxonomy" id="446469"/>
    <lineage>
        <taxon>Bacteria</taxon>
        <taxon>Bacillati</taxon>
        <taxon>Actinomycetota</taxon>
        <taxon>Actinomycetes</taxon>
        <taxon>Micrococcales</taxon>
        <taxon>Sanguibacteraceae</taxon>
        <taxon>Sanguibacter</taxon>
    </lineage>
</organism>
<dbReference type="PROSITE" id="PS51186">
    <property type="entry name" value="GNAT"/>
    <property type="match status" value="1"/>
</dbReference>
<keyword evidence="1" id="KW-0808">Transferase</keyword>
<dbReference type="HOGENOM" id="CLU_119392_0_0_11"/>
<dbReference type="PANTHER" id="PTHR43877">
    <property type="entry name" value="AMINOALKYLPHOSPHONATE N-ACETYLTRANSFERASE-RELATED-RELATED"/>
    <property type="match status" value="1"/>
</dbReference>
<dbReference type="InterPro" id="IPR050832">
    <property type="entry name" value="Bact_Acetyltransf"/>
</dbReference>
<keyword evidence="2" id="KW-0012">Acyltransferase</keyword>
<dbReference type="Pfam" id="PF13508">
    <property type="entry name" value="Acetyltransf_7"/>
    <property type="match status" value="1"/>
</dbReference>
<dbReference type="eggNOG" id="COG0456">
    <property type="taxonomic scope" value="Bacteria"/>
</dbReference>
<dbReference type="KEGG" id="ske:Sked_34490"/>
<dbReference type="PANTHER" id="PTHR43877:SF1">
    <property type="entry name" value="ACETYLTRANSFERASE"/>
    <property type="match status" value="1"/>
</dbReference>
<dbReference type="Proteomes" id="UP000000322">
    <property type="component" value="Chromosome"/>
</dbReference>
<accession>D1BEQ2</accession>
<feature type="domain" description="N-acetyltransferase" evidence="3">
    <location>
        <begin position="52"/>
        <end position="171"/>
    </location>
</feature>
<evidence type="ECO:0000259" key="3">
    <source>
        <dbReference type="PROSITE" id="PS51186"/>
    </source>
</evidence>
<sequence length="187" mass="20126">MTTRAPTSVAGCGAGCSPSSVLSTQYYDDVRPRRAPLEERSVGLVAVSPSPEGEEVVGILDVDVEVDAAEATIDTLAVHPDHARSGIGAAMLAVAVGRLRAQGLGSLDAWTREDAAANGWYQAQGFVERYRYVHVHKEGGDDPRGFRSPEGLSTPVRAFAHAPLEMEAQLRAEFSRVYVCRQYVLNL</sequence>
<evidence type="ECO:0000256" key="1">
    <source>
        <dbReference type="ARBA" id="ARBA00022679"/>
    </source>
</evidence>
<evidence type="ECO:0000313" key="4">
    <source>
        <dbReference type="EMBL" id="ACZ23338.1"/>
    </source>
</evidence>
<dbReference type="Gene3D" id="3.40.630.30">
    <property type="match status" value="1"/>
</dbReference>
<dbReference type="EMBL" id="CP001819">
    <property type="protein sequence ID" value="ACZ23338.1"/>
    <property type="molecule type" value="Genomic_DNA"/>
</dbReference>
<proteinExistence type="predicted"/>
<evidence type="ECO:0000313" key="5">
    <source>
        <dbReference type="Proteomes" id="UP000000322"/>
    </source>
</evidence>
<dbReference type="STRING" id="446469.Sked_34490"/>
<dbReference type="AlphaFoldDB" id="D1BEQ2"/>